<evidence type="ECO:0000313" key="4">
    <source>
        <dbReference type="Proteomes" id="UP001152523"/>
    </source>
</evidence>
<accession>A0AAV0G0J9</accession>
<feature type="transmembrane region" description="Helical" evidence="2">
    <location>
        <begin position="183"/>
        <end position="203"/>
    </location>
</feature>
<keyword evidence="1" id="KW-0175">Coiled coil</keyword>
<dbReference type="EMBL" id="CAMAPF010001029">
    <property type="protein sequence ID" value="CAH9141346.1"/>
    <property type="molecule type" value="Genomic_DNA"/>
</dbReference>
<keyword evidence="2" id="KW-0472">Membrane</keyword>
<sequence length="312" mass="34007">MITVSAALKPSLVPSSNHKTFFFITHKICVNPLNFSSRHSQSSTCRPPTIRCIGGDGSSENGNTRILNDALASIVDAKVEELLGREENRVLLQGLEKATRRVEIAKQELAEIKRLEIEATVARDYVNRLEKSASEIAECQRDISEAKAMLEEAERSLSSGEDTRGVVSKAMTKNDERMESVKAALISAVVGTIAGLPISLARITTIHELILPSAITFVSCALFGVTFRYAVRRDLDNFQLKSGTSAAFGFVKGLATLSDGSALELDDPVNLFSHALYVTENVLVFLFAAIGLDLCFKLRILSPYPVDKSAQE</sequence>
<reference evidence="3" key="1">
    <citation type="submission" date="2022-07" db="EMBL/GenBank/DDBJ databases">
        <authorList>
            <person name="Macas J."/>
            <person name="Novak P."/>
            <person name="Neumann P."/>
        </authorList>
    </citation>
    <scope>NUCLEOTIDE SEQUENCE</scope>
</reference>
<keyword evidence="4" id="KW-1185">Reference proteome</keyword>
<gene>
    <name evidence="3" type="ORF">CEPIT_LOCUS39052</name>
</gene>
<protein>
    <submittedName>
        <fullName evidence="3">Uncharacterized protein</fullName>
    </submittedName>
</protein>
<dbReference type="Proteomes" id="UP001152523">
    <property type="component" value="Unassembled WGS sequence"/>
</dbReference>
<feature type="transmembrane region" description="Helical" evidence="2">
    <location>
        <begin position="209"/>
        <end position="231"/>
    </location>
</feature>
<comment type="caution">
    <text evidence="3">The sequence shown here is derived from an EMBL/GenBank/DDBJ whole genome shotgun (WGS) entry which is preliminary data.</text>
</comment>
<dbReference type="PANTHER" id="PTHR36383:SF1">
    <property type="entry name" value="PROTEIN, PUTATIVE-RELATED"/>
    <property type="match status" value="1"/>
</dbReference>
<evidence type="ECO:0000313" key="3">
    <source>
        <dbReference type="EMBL" id="CAH9141346.1"/>
    </source>
</evidence>
<evidence type="ECO:0000256" key="1">
    <source>
        <dbReference type="SAM" id="Coils"/>
    </source>
</evidence>
<keyword evidence="2" id="KW-1133">Transmembrane helix</keyword>
<keyword evidence="2" id="KW-0812">Transmembrane</keyword>
<feature type="coiled-coil region" evidence="1">
    <location>
        <begin position="88"/>
        <end position="163"/>
    </location>
</feature>
<proteinExistence type="predicted"/>
<dbReference type="AlphaFoldDB" id="A0AAV0G0J9"/>
<dbReference type="PANTHER" id="PTHR36383">
    <property type="entry name" value="OS09G0529350 PROTEIN"/>
    <property type="match status" value="1"/>
</dbReference>
<evidence type="ECO:0000256" key="2">
    <source>
        <dbReference type="SAM" id="Phobius"/>
    </source>
</evidence>
<organism evidence="3 4">
    <name type="scientific">Cuscuta epithymum</name>
    <dbReference type="NCBI Taxonomy" id="186058"/>
    <lineage>
        <taxon>Eukaryota</taxon>
        <taxon>Viridiplantae</taxon>
        <taxon>Streptophyta</taxon>
        <taxon>Embryophyta</taxon>
        <taxon>Tracheophyta</taxon>
        <taxon>Spermatophyta</taxon>
        <taxon>Magnoliopsida</taxon>
        <taxon>eudicotyledons</taxon>
        <taxon>Gunneridae</taxon>
        <taxon>Pentapetalae</taxon>
        <taxon>asterids</taxon>
        <taxon>lamiids</taxon>
        <taxon>Solanales</taxon>
        <taxon>Convolvulaceae</taxon>
        <taxon>Cuscuteae</taxon>
        <taxon>Cuscuta</taxon>
        <taxon>Cuscuta subgen. Cuscuta</taxon>
    </lineage>
</organism>
<name>A0AAV0G0J9_9ASTE</name>